<protein>
    <submittedName>
        <fullName evidence="2">Dihydrofolate reductase</fullName>
    </submittedName>
</protein>
<keyword evidence="3" id="KW-1185">Reference proteome</keyword>
<dbReference type="InterPro" id="IPR024072">
    <property type="entry name" value="DHFR-like_dom_sf"/>
</dbReference>
<accession>A0A543FUM0</accession>
<dbReference type="EMBL" id="VFPH01000002">
    <property type="protein sequence ID" value="TQM37537.1"/>
    <property type="molecule type" value="Genomic_DNA"/>
</dbReference>
<evidence type="ECO:0000313" key="3">
    <source>
        <dbReference type="Proteomes" id="UP000319818"/>
    </source>
</evidence>
<reference evidence="2 3" key="1">
    <citation type="submission" date="2019-06" db="EMBL/GenBank/DDBJ databases">
        <title>Sequencing the genomes of 1000 actinobacteria strains.</title>
        <authorList>
            <person name="Klenk H.-P."/>
        </authorList>
    </citation>
    <scope>NUCLEOTIDE SEQUENCE [LARGE SCALE GENOMIC DNA]</scope>
    <source>
        <strain evidence="2 3">DSM 45511</strain>
    </source>
</reference>
<comment type="caution">
    <text evidence="2">The sequence shown here is derived from an EMBL/GenBank/DDBJ whole genome shotgun (WGS) entry which is preliminary data.</text>
</comment>
<name>A0A543FUM0_9PSEU</name>
<dbReference type="GO" id="GO:0009231">
    <property type="term" value="P:riboflavin biosynthetic process"/>
    <property type="evidence" value="ECO:0007669"/>
    <property type="project" value="InterPro"/>
</dbReference>
<dbReference type="PANTHER" id="PTHR38011:SF11">
    <property type="entry name" value="2,5-DIAMINO-6-RIBOSYLAMINO-4(3H)-PYRIMIDINONE 5'-PHOSPHATE REDUCTASE"/>
    <property type="match status" value="1"/>
</dbReference>
<dbReference type="InterPro" id="IPR050765">
    <property type="entry name" value="Riboflavin_Biosynth_HTPR"/>
</dbReference>
<dbReference type="SUPFAM" id="SSF53597">
    <property type="entry name" value="Dihydrofolate reductase-like"/>
    <property type="match status" value="1"/>
</dbReference>
<dbReference type="Proteomes" id="UP000319818">
    <property type="component" value="Unassembled WGS sequence"/>
</dbReference>
<dbReference type="Pfam" id="PF01872">
    <property type="entry name" value="RibD_C"/>
    <property type="match status" value="1"/>
</dbReference>
<dbReference type="GO" id="GO:0008703">
    <property type="term" value="F:5-amino-6-(5-phosphoribosylamino)uracil reductase activity"/>
    <property type="evidence" value="ECO:0007669"/>
    <property type="project" value="InterPro"/>
</dbReference>
<dbReference type="AlphaFoldDB" id="A0A543FUM0"/>
<dbReference type="Gene3D" id="3.40.430.10">
    <property type="entry name" value="Dihydrofolate Reductase, subunit A"/>
    <property type="match status" value="1"/>
</dbReference>
<dbReference type="InterPro" id="IPR002734">
    <property type="entry name" value="RibDG_C"/>
</dbReference>
<evidence type="ECO:0000259" key="1">
    <source>
        <dbReference type="Pfam" id="PF01872"/>
    </source>
</evidence>
<gene>
    <name evidence="2" type="ORF">FB388_4754</name>
</gene>
<feature type="domain" description="Bacterial bifunctional deaminase-reductase C-terminal" evidence="1">
    <location>
        <begin position="3"/>
        <end position="181"/>
    </location>
</feature>
<organism evidence="2 3">
    <name type="scientific">Pseudonocardia cypriaca</name>
    <dbReference type="NCBI Taxonomy" id="882449"/>
    <lineage>
        <taxon>Bacteria</taxon>
        <taxon>Bacillati</taxon>
        <taxon>Actinomycetota</taxon>
        <taxon>Actinomycetes</taxon>
        <taxon>Pseudonocardiales</taxon>
        <taxon>Pseudonocardiaceae</taxon>
        <taxon>Pseudonocardia</taxon>
    </lineage>
</organism>
<dbReference type="PANTHER" id="PTHR38011">
    <property type="entry name" value="DIHYDROFOLATE REDUCTASE FAMILY PROTEIN (AFU_ORTHOLOGUE AFUA_8G06820)"/>
    <property type="match status" value="1"/>
</dbReference>
<sequence>MARKLFLQINMTVDGYVEDANGDIDWHFADAEFDSFILDTLRSIDGMVFGRVAFEKLAAYWPTAEASAGSETQRETARLMNELPKYVLSQTLTGSDWHNSHVLSRDVPAEIERLKARPGKDLALFAGAAAATSLVRLGVVDELRLIVDPLLQGGGTRLFDGKGEPTRLELTATRPFASGAVVLTYVPRRQ</sequence>
<dbReference type="RefSeq" id="WP_142104347.1">
    <property type="nucleotide sequence ID" value="NZ_VFPH01000002.1"/>
</dbReference>
<dbReference type="OrthoDB" id="7342392at2"/>
<evidence type="ECO:0000313" key="2">
    <source>
        <dbReference type="EMBL" id="TQM37537.1"/>
    </source>
</evidence>
<proteinExistence type="predicted"/>